<dbReference type="PROSITE" id="PS50890">
    <property type="entry name" value="PUA"/>
    <property type="match status" value="1"/>
</dbReference>
<dbReference type="SUPFAM" id="SSF55729">
    <property type="entry name" value="Acyl-CoA N-acyltransferases (Nat)"/>
    <property type="match status" value="1"/>
</dbReference>
<name>A0A7G5GN90_9BACT</name>
<dbReference type="KEGG" id="sfol:H3H32_20165"/>
<dbReference type="AlphaFoldDB" id="A0A7G5GN90"/>
<evidence type="ECO:0000313" key="2">
    <source>
        <dbReference type="EMBL" id="QMW00332.1"/>
    </source>
</evidence>
<accession>A0A7G5GN90</accession>
<dbReference type="Proteomes" id="UP000515369">
    <property type="component" value="Chromosome"/>
</dbReference>
<proteinExistence type="predicted"/>
<dbReference type="InterPro" id="IPR000182">
    <property type="entry name" value="GNAT_dom"/>
</dbReference>
<evidence type="ECO:0000259" key="1">
    <source>
        <dbReference type="Pfam" id="PF00583"/>
    </source>
</evidence>
<dbReference type="InterPro" id="IPR016181">
    <property type="entry name" value="Acyl_CoA_acyltransferase"/>
</dbReference>
<protein>
    <submittedName>
        <fullName evidence="2">GNAT family N-acetyltransferase</fullName>
    </submittedName>
</protein>
<gene>
    <name evidence="2" type="ORF">H3H32_20165</name>
</gene>
<dbReference type="Pfam" id="PF00583">
    <property type="entry name" value="Acetyltransf_1"/>
    <property type="match status" value="1"/>
</dbReference>
<reference evidence="2 3" key="1">
    <citation type="submission" date="2020-07" db="EMBL/GenBank/DDBJ databases">
        <title>Spirosoma foliorum sp. nov., isolated from the leaves on the Nejang mountain Korea, Republic of.</title>
        <authorList>
            <person name="Ho H."/>
            <person name="Lee Y.-J."/>
            <person name="Nurcahyanto D.-A."/>
            <person name="Kim S.-G."/>
        </authorList>
    </citation>
    <scope>NUCLEOTIDE SEQUENCE [LARGE SCALE GENOMIC DNA]</scope>
    <source>
        <strain evidence="2 3">PL0136</strain>
    </source>
</reference>
<organism evidence="2 3">
    <name type="scientific">Spirosoma foliorum</name>
    <dbReference type="NCBI Taxonomy" id="2710596"/>
    <lineage>
        <taxon>Bacteria</taxon>
        <taxon>Pseudomonadati</taxon>
        <taxon>Bacteroidota</taxon>
        <taxon>Cytophagia</taxon>
        <taxon>Cytophagales</taxon>
        <taxon>Cytophagaceae</taxon>
        <taxon>Spirosoma</taxon>
    </lineage>
</organism>
<dbReference type="Gene3D" id="3.40.630.30">
    <property type="match status" value="1"/>
</dbReference>
<feature type="domain" description="N-acetyltransferase" evidence="1">
    <location>
        <begin position="49"/>
        <end position="133"/>
    </location>
</feature>
<keyword evidence="2" id="KW-0808">Transferase</keyword>
<evidence type="ECO:0000313" key="3">
    <source>
        <dbReference type="Proteomes" id="UP000515369"/>
    </source>
</evidence>
<dbReference type="CDD" id="cd04301">
    <property type="entry name" value="NAT_SF"/>
    <property type="match status" value="1"/>
</dbReference>
<dbReference type="RefSeq" id="WP_182457449.1">
    <property type="nucleotide sequence ID" value="NZ_CP059732.1"/>
</dbReference>
<sequence>MDTDCRISIASREHLSQADSICRQMALSAQSRGTGIAGRSPESIRKKMEEGKAIIATLPNGQWIGFTYLDVWEEGKFVSQSGLIVDPAFRQHGVARRLKYALFTLSRRLFPKAKIFSITTNQAVMSLNTQLGFRPVAFSELPQEARFWGQCASCQNCDILIRTSKKYCLCTGMLFDPAFSASANPAKTYAFVP</sequence>
<dbReference type="EMBL" id="CP059732">
    <property type="protein sequence ID" value="QMW00332.1"/>
    <property type="molecule type" value="Genomic_DNA"/>
</dbReference>
<keyword evidence="3" id="KW-1185">Reference proteome</keyword>
<dbReference type="GO" id="GO:0016747">
    <property type="term" value="F:acyltransferase activity, transferring groups other than amino-acyl groups"/>
    <property type="evidence" value="ECO:0007669"/>
    <property type="project" value="InterPro"/>
</dbReference>